<evidence type="ECO:0000256" key="2">
    <source>
        <dbReference type="ARBA" id="ARBA00008639"/>
    </source>
</evidence>
<evidence type="ECO:0000256" key="1">
    <source>
        <dbReference type="ARBA" id="ARBA00001933"/>
    </source>
</evidence>
<organism evidence="7 8">
    <name type="scientific">Lacipirellula parvula</name>
    <dbReference type="NCBI Taxonomy" id="2650471"/>
    <lineage>
        <taxon>Bacteria</taxon>
        <taxon>Pseudomonadati</taxon>
        <taxon>Planctomycetota</taxon>
        <taxon>Planctomycetia</taxon>
        <taxon>Pirellulales</taxon>
        <taxon>Lacipirellulaceae</taxon>
        <taxon>Lacipirellula</taxon>
    </lineage>
</organism>
<evidence type="ECO:0000256" key="3">
    <source>
        <dbReference type="ARBA" id="ARBA00022898"/>
    </source>
</evidence>
<dbReference type="GO" id="GO:0019148">
    <property type="term" value="F:D-cysteine desulfhydrase activity"/>
    <property type="evidence" value="ECO:0007669"/>
    <property type="project" value="TreeGrafter"/>
</dbReference>
<reference evidence="8" key="1">
    <citation type="submission" date="2019-10" db="EMBL/GenBank/DDBJ databases">
        <title>Lacipirellula parvula gen. nov., sp. nov., representing a lineage of planctomycetes widespread in freshwater anoxic habitats, and description of the family Lacipirellulaceae.</title>
        <authorList>
            <person name="Dedysh S.N."/>
            <person name="Kulichevskaya I.S."/>
            <person name="Beletsky A.V."/>
            <person name="Rakitin A.L."/>
            <person name="Mardanov A.V."/>
            <person name="Ivanova A.A."/>
            <person name="Saltykova V.X."/>
            <person name="Rijpstra W.I.C."/>
            <person name="Sinninghe Damste J.S."/>
            <person name="Ravin N.V."/>
        </authorList>
    </citation>
    <scope>NUCLEOTIDE SEQUENCE [LARGE SCALE GENOMIC DNA]</scope>
    <source>
        <strain evidence="8">PX69</strain>
    </source>
</reference>
<dbReference type="SUPFAM" id="SSF53686">
    <property type="entry name" value="Tryptophan synthase beta subunit-like PLP-dependent enzymes"/>
    <property type="match status" value="1"/>
</dbReference>
<dbReference type="PIRSF" id="PIRSF006278">
    <property type="entry name" value="ACCD_DCysDesulf"/>
    <property type="match status" value="1"/>
</dbReference>
<dbReference type="InterPro" id="IPR027278">
    <property type="entry name" value="ACCD_DCysDesulf"/>
</dbReference>
<gene>
    <name evidence="7" type="ORF">PLANPX_3584</name>
</gene>
<dbReference type="KEGG" id="lpav:PLANPX_3584"/>
<dbReference type="Proteomes" id="UP000326837">
    <property type="component" value="Chromosome"/>
</dbReference>
<sequence length="335" mass="35624">MTQLPRAFETLPRLSLAKLPTPIDELAKLSQALGGPRLLVKRDDLTGLATGGNKTRKLEFLIADALSKNADCVITAGGPQSNHCRQTAAAAAIAGLDCHLVLGGSPQPPIGNLLLDQLLGATVHWAPRPHRNSRMSELAAAMEADNRRPYVIPVGGSNSVGALGYFAAMFEFVAQLAEQGRRVDRIFFATSSGGTQAGLVLGARLAGFTGRITAISIDQTPDESSDEKFLAEVCRVANGVAELLGVDARLTVDDFDTNYGYLGDGYGVVGELERETIKLVARTEGLLVGPVYTARALGAMLDQIHRAAFAANETWLFWHTGDETALHAYAEALTV</sequence>
<comment type="similarity">
    <text evidence="2">Belongs to the ACC deaminase/D-cysteine desulfhydrase family.</text>
</comment>
<protein>
    <submittedName>
        <fullName evidence="7">Pyridoxal phosphate-dependent deaminase</fullName>
    </submittedName>
</protein>
<keyword evidence="8" id="KW-1185">Reference proteome</keyword>
<dbReference type="PANTHER" id="PTHR43780:SF2">
    <property type="entry name" value="1-AMINOCYCLOPROPANE-1-CARBOXYLATE DEAMINASE-RELATED"/>
    <property type="match status" value="1"/>
</dbReference>
<dbReference type="Gene3D" id="3.40.50.1100">
    <property type="match status" value="2"/>
</dbReference>
<accession>A0A5K7XDA7</accession>
<dbReference type="Pfam" id="PF00291">
    <property type="entry name" value="PALP"/>
    <property type="match status" value="1"/>
</dbReference>
<feature type="modified residue" description="N6-(pyridoxal phosphate)lysine" evidence="5">
    <location>
        <position position="54"/>
    </location>
</feature>
<evidence type="ECO:0000313" key="8">
    <source>
        <dbReference type="Proteomes" id="UP000326837"/>
    </source>
</evidence>
<proteinExistence type="inferred from homology"/>
<dbReference type="InterPro" id="IPR001926">
    <property type="entry name" value="TrpB-like_PALP"/>
</dbReference>
<dbReference type="AlphaFoldDB" id="A0A5K7XDA7"/>
<evidence type="ECO:0000256" key="5">
    <source>
        <dbReference type="PIRSR" id="PIRSR006278-2"/>
    </source>
</evidence>
<evidence type="ECO:0000313" key="7">
    <source>
        <dbReference type="EMBL" id="BBO33972.1"/>
    </source>
</evidence>
<dbReference type="RefSeq" id="WP_152099636.1">
    <property type="nucleotide sequence ID" value="NZ_AP021861.1"/>
</dbReference>
<keyword evidence="3 5" id="KW-0663">Pyridoxal phosphate</keyword>
<evidence type="ECO:0000259" key="6">
    <source>
        <dbReference type="Pfam" id="PF00291"/>
    </source>
</evidence>
<feature type="active site" description="Nucleophile" evidence="4">
    <location>
        <position position="81"/>
    </location>
</feature>
<name>A0A5K7XDA7_9BACT</name>
<dbReference type="InterPro" id="IPR036052">
    <property type="entry name" value="TrpB-like_PALP_sf"/>
</dbReference>
<dbReference type="EMBL" id="AP021861">
    <property type="protein sequence ID" value="BBO33972.1"/>
    <property type="molecule type" value="Genomic_DNA"/>
</dbReference>
<dbReference type="PANTHER" id="PTHR43780">
    <property type="entry name" value="1-AMINOCYCLOPROPANE-1-CARBOXYLATE DEAMINASE-RELATED"/>
    <property type="match status" value="1"/>
</dbReference>
<comment type="cofactor">
    <cofactor evidence="1">
        <name>pyridoxal 5'-phosphate</name>
        <dbReference type="ChEBI" id="CHEBI:597326"/>
    </cofactor>
</comment>
<evidence type="ECO:0000256" key="4">
    <source>
        <dbReference type="PIRSR" id="PIRSR006278-1"/>
    </source>
</evidence>
<feature type="domain" description="Tryptophan synthase beta chain-like PALP" evidence="6">
    <location>
        <begin position="15"/>
        <end position="321"/>
    </location>
</feature>